<evidence type="ECO:0000256" key="11">
    <source>
        <dbReference type="PIRSR" id="PIRSR037993-1"/>
    </source>
</evidence>
<protein>
    <recommendedName>
        <fullName evidence="10">Serine/threonine-protein kinase</fullName>
        <ecNumber evidence="10">2.7.11.1</ecNumber>
    </recommendedName>
</protein>
<feature type="active site" description="Proton acceptor" evidence="11">
    <location>
        <position position="161"/>
    </location>
</feature>
<dbReference type="GO" id="GO:0005737">
    <property type="term" value="C:cytoplasm"/>
    <property type="evidence" value="ECO:0007669"/>
    <property type="project" value="UniProtKB-UniRule"/>
</dbReference>
<dbReference type="Pfam" id="PF00069">
    <property type="entry name" value="Pkinase"/>
    <property type="match status" value="1"/>
</dbReference>
<evidence type="ECO:0000256" key="1">
    <source>
        <dbReference type="ARBA" id="ARBA00005505"/>
    </source>
</evidence>
<comment type="catalytic activity">
    <reaction evidence="8 10">
        <text>L-threonyl-[protein] + ATP = O-phospho-L-threonyl-[protein] + ADP + H(+)</text>
        <dbReference type="Rhea" id="RHEA:46608"/>
        <dbReference type="Rhea" id="RHEA-COMP:11060"/>
        <dbReference type="Rhea" id="RHEA-COMP:11605"/>
        <dbReference type="ChEBI" id="CHEBI:15378"/>
        <dbReference type="ChEBI" id="CHEBI:30013"/>
        <dbReference type="ChEBI" id="CHEBI:30616"/>
        <dbReference type="ChEBI" id="CHEBI:61977"/>
        <dbReference type="ChEBI" id="CHEBI:456216"/>
        <dbReference type="EC" id="2.7.11.1"/>
    </reaction>
</comment>
<keyword evidence="15" id="KW-1185">Reference proteome</keyword>
<dbReference type="EC" id="2.7.11.1" evidence="10"/>
<feature type="binding site" evidence="12">
    <location>
        <begin position="42"/>
        <end position="50"/>
    </location>
    <ligand>
        <name>ATP</name>
        <dbReference type="ChEBI" id="CHEBI:30616"/>
    </ligand>
</feature>
<evidence type="ECO:0000256" key="2">
    <source>
        <dbReference type="ARBA" id="ARBA00022527"/>
    </source>
</evidence>
<dbReference type="PANTHER" id="PTHR22984:SF11">
    <property type="entry name" value="AURORA KINASE-RELATED"/>
    <property type="match status" value="1"/>
</dbReference>
<evidence type="ECO:0000256" key="9">
    <source>
        <dbReference type="ARBA" id="ARBA00048679"/>
    </source>
</evidence>
<name>A0A3B4A951_9GOBI</name>
<comment type="function">
    <text evidence="10">Proto-oncogene with serine/threonine kinase activity involved in cell survival and cell proliferation.</text>
</comment>
<keyword evidence="3" id="KW-0597">Phosphoprotein</keyword>
<keyword evidence="6 10" id="KW-0418">Kinase</keyword>
<feature type="binding site" evidence="12">
    <location>
        <position position="114"/>
    </location>
    <ligand>
        <name>ATP</name>
        <dbReference type="ChEBI" id="CHEBI:30616"/>
    </ligand>
</feature>
<reference evidence="14" key="2">
    <citation type="submission" date="2025-09" db="UniProtKB">
        <authorList>
            <consortium name="Ensembl"/>
        </authorList>
    </citation>
    <scope>IDENTIFICATION</scope>
</reference>
<keyword evidence="7 10" id="KW-0067">ATP-binding</keyword>
<dbReference type="PROSITE" id="PS00108">
    <property type="entry name" value="PROTEIN_KINASE_ST"/>
    <property type="match status" value="1"/>
</dbReference>
<dbReference type="SUPFAM" id="SSF56112">
    <property type="entry name" value="Protein kinase-like (PK-like)"/>
    <property type="match status" value="1"/>
</dbReference>
<reference evidence="14" key="1">
    <citation type="submission" date="2025-08" db="UniProtKB">
        <authorList>
            <consortium name="Ensembl"/>
        </authorList>
    </citation>
    <scope>IDENTIFICATION</scope>
</reference>
<dbReference type="Proteomes" id="UP000261520">
    <property type="component" value="Unplaced"/>
</dbReference>
<comment type="similarity">
    <text evidence="1 10">Belongs to the protein kinase superfamily. CAMK Ser/Thr protein kinase family. PIM subfamily.</text>
</comment>
<dbReference type="GO" id="GO:0005524">
    <property type="term" value="F:ATP binding"/>
    <property type="evidence" value="ECO:0007669"/>
    <property type="project" value="UniProtKB-UniRule"/>
</dbReference>
<dbReference type="InterPro" id="IPR051138">
    <property type="entry name" value="PIM_Ser/Thr_kinase"/>
</dbReference>
<feature type="binding site" evidence="12">
    <location>
        <position position="121"/>
    </location>
    <ligand>
        <name>ATP</name>
        <dbReference type="ChEBI" id="CHEBI:30616"/>
    </ligand>
</feature>
<dbReference type="AlphaFoldDB" id="A0A3B4A951"/>
<dbReference type="GO" id="GO:0106310">
    <property type="term" value="F:protein serine kinase activity"/>
    <property type="evidence" value="ECO:0007669"/>
    <property type="project" value="UniProtKB-UniRule"/>
</dbReference>
<organism evidence="14 15">
    <name type="scientific">Periophthalmus magnuspinnatus</name>
    <dbReference type="NCBI Taxonomy" id="409849"/>
    <lineage>
        <taxon>Eukaryota</taxon>
        <taxon>Metazoa</taxon>
        <taxon>Chordata</taxon>
        <taxon>Craniata</taxon>
        <taxon>Vertebrata</taxon>
        <taxon>Euteleostomi</taxon>
        <taxon>Actinopterygii</taxon>
        <taxon>Neopterygii</taxon>
        <taxon>Teleostei</taxon>
        <taxon>Neoteleostei</taxon>
        <taxon>Acanthomorphata</taxon>
        <taxon>Gobiaria</taxon>
        <taxon>Gobiiformes</taxon>
        <taxon>Gobioidei</taxon>
        <taxon>Gobiidae</taxon>
        <taxon>Oxudercinae</taxon>
        <taxon>Periophthalmus</taxon>
    </lineage>
</organism>
<dbReference type="SMART" id="SM00220">
    <property type="entry name" value="S_TKc"/>
    <property type="match status" value="1"/>
</dbReference>
<dbReference type="STRING" id="409849.ENSPMGP00000013164"/>
<dbReference type="InterPro" id="IPR017348">
    <property type="entry name" value="PIM1/2/3"/>
</dbReference>
<dbReference type="GO" id="GO:0004674">
    <property type="term" value="F:protein serine/threonine kinase activity"/>
    <property type="evidence" value="ECO:0007669"/>
    <property type="project" value="UniProtKB-UniRule"/>
</dbReference>
<comment type="catalytic activity">
    <reaction evidence="9 10">
        <text>L-seryl-[protein] + ATP = O-phospho-L-seryl-[protein] + ADP + H(+)</text>
        <dbReference type="Rhea" id="RHEA:17989"/>
        <dbReference type="Rhea" id="RHEA-COMP:9863"/>
        <dbReference type="Rhea" id="RHEA-COMP:11604"/>
        <dbReference type="ChEBI" id="CHEBI:15378"/>
        <dbReference type="ChEBI" id="CHEBI:29999"/>
        <dbReference type="ChEBI" id="CHEBI:30616"/>
        <dbReference type="ChEBI" id="CHEBI:83421"/>
        <dbReference type="ChEBI" id="CHEBI:456216"/>
        <dbReference type="EC" id="2.7.11.1"/>
    </reaction>
</comment>
<dbReference type="PANTHER" id="PTHR22984">
    <property type="entry name" value="SERINE/THREONINE-PROTEIN KINASE PIM"/>
    <property type="match status" value="1"/>
</dbReference>
<evidence type="ECO:0000256" key="6">
    <source>
        <dbReference type="ARBA" id="ARBA00022777"/>
    </source>
</evidence>
<evidence type="ECO:0000256" key="10">
    <source>
        <dbReference type="PIRNR" id="PIRNR037993"/>
    </source>
</evidence>
<evidence type="ECO:0000256" key="7">
    <source>
        <dbReference type="ARBA" id="ARBA00022840"/>
    </source>
</evidence>
<proteinExistence type="inferred from homology"/>
<dbReference type="InterPro" id="IPR000719">
    <property type="entry name" value="Prot_kinase_dom"/>
</dbReference>
<evidence type="ECO:0000313" key="15">
    <source>
        <dbReference type="Proteomes" id="UP000261520"/>
    </source>
</evidence>
<evidence type="ECO:0000256" key="4">
    <source>
        <dbReference type="ARBA" id="ARBA00022679"/>
    </source>
</evidence>
<evidence type="ECO:0000313" key="14">
    <source>
        <dbReference type="Ensembl" id="ENSPMGP00000013164.1"/>
    </source>
</evidence>
<evidence type="ECO:0000256" key="3">
    <source>
        <dbReference type="ARBA" id="ARBA00022553"/>
    </source>
</evidence>
<evidence type="ECO:0000256" key="8">
    <source>
        <dbReference type="ARBA" id="ARBA00047899"/>
    </source>
</evidence>
<sequence>AKVDSSPESCTSSPKDELYGVTFQVSTSRADFESKYRELHKLGSGGFGSVFAGERLDDACNVIKCFGVQVQNGVEHQLINEVAIMVKVSQGNCPAVVSLLDCYELPEEVILVMERPVPSMDLHDYKEFHGGVLEEEEAKVILRQMVEASIQMHNSNVFHRDLKLKNILVETDHSYPKVRVIDFGCGCLVKEVIKCKKYTPPEWHSSKGYSAEPTTVFHLGALLYSLLHRTSFHTLFYVARIKGFKWGLSEKCRHFLKSCLAENPDDRPSLEELLRYHYSCSASCLTLTAHLCTECRGHKAAHSLFCTLRAAVITCDCHMECTNI</sequence>
<evidence type="ECO:0000259" key="13">
    <source>
        <dbReference type="PROSITE" id="PS50011"/>
    </source>
</evidence>
<dbReference type="Gene3D" id="3.30.200.20">
    <property type="entry name" value="Phosphorylase Kinase, domain 1"/>
    <property type="match status" value="1"/>
</dbReference>
<dbReference type="Gene3D" id="1.10.510.10">
    <property type="entry name" value="Transferase(Phosphotransferase) domain 1"/>
    <property type="match status" value="1"/>
</dbReference>
<dbReference type="InterPro" id="IPR011009">
    <property type="entry name" value="Kinase-like_dom_sf"/>
</dbReference>
<feature type="domain" description="Protein kinase" evidence="13">
    <location>
        <begin position="36"/>
        <end position="279"/>
    </location>
</feature>
<dbReference type="PROSITE" id="PS50011">
    <property type="entry name" value="PROTEIN_KINASE_DOM"/>
    <property type="match status" value="1"/>
</dbReference>
<evidence type="ECO:0000256" key="12">
    <source>
        <dbReference type="PIRSR" id="PIRSR037993-2"/>
    </source>
</evidence>
<evidence type="ECO:0000256" key="5">
    <source>
        <dbReference type="ARBA" id="ARBA00022741"/>
    </source>
</evidence>
<dbReference type="Ensembl" id="ENSPMGT00000014045.1">
    <property type="protein sequence ID" value="ENSPMGP00000013164.1"/>
    <property type="gene ID" value="ENSPMGG00000010846.1"/>
</dbReference>
<feature type="binding site" evidence="12">
    <location>
        <position position="64"/>
    </location>
    <ligand>
        <name>ATP</name>
        <dbReference type="ChEBI" id="CHEBI:30616"/>
    </ligand>
</feature>
<dbReference type="InterPro" id="IPR008271">
    <property type="entry name" value="Ser/Thr_kinase_AS"/>
</dbReference>
<dbReference type="GO" id="GO:0007346">
    <property type="term" value="P:regulation of mitotic cell cycle"/>
    <property type="evidence" value="ECO:0007669"/>
    <property type="project" value="TreeGrafter"/>
</dbReference>
<dbReference type="GO" id="GO:0043066">
    <property type="term" value="P:negative regulation of apoptotic process"/>
    <property type="evidence" value="ECO:0007669"/>
    <property type="project" value="UniProtKB-UniRule"/>
</dbReference>
<dbReference type="PIRSF" id="PIRSF037993">
    <property type="entry name" value="STPK_Pim-1"/>
    <property type="match status" value="1"/>
</dbReference>
<keyword evidence="2 10" id="KW-0723">Serine/threonine-protein kinase</keyword>
<accession>A0A3B4A951</accession>
<keyword evidence="5 10" id="KW-0547">Nucleotide-binding</keyword>
<keyword evidence="4 10" id="KW-0808">Transferase</keyword>